<keyword evidence="11" id="KW-1185">Reference proteome</keyword>
<reference evidence="10 11" key="1">
    <citation type="submission" date="2018-05" db="EMBL/GenBank/DDBJ databases">
        <title>Brumimicrobium oceani sp. nov., isolated from coastal sediment.</title>
        <authorList>
            <person name="Kou Y."/>
        </authorList>
    </citation>
    <scope>NUCLEOTIDE SEQUENCE [LARGE SCALE GENOMIC DNA]</scope>
    <source>
        <strain evidence="10 11">C305</strain>
    </source>
</reference>
<dbReference type="PANTHER" id="PTHR33885">
    <property type="entry name" value="PHAGE SHOCK PROTEIN C"/>
    <property type="match status" value="1"/>
</dbReference>
<dbReference type="Pfam" id="PF22744">
    <property type="entry name" value="Toast-rack_PspC-Cterm"/>
    <property type="match status" value="1"/>
</dbReference>
<evidence type="ECO:0000256" key="2">
    <source>
        <dbReference type="ARBA" id="ARBA00022475"/>
    </source>
</evidence>
<dbReference type="Proteomes" id="UP000245370">
    <property type="component" value="Unassembled WGS sequence"/>
</dbReference>
<keyword evidence="4 6" id="KW-1133">Transmembrane helix</keyword>
<feature type="domain" description="Phage shock protein PspC N-terminal" evidence="7">
    <location>
        <begin position="109"/>
        <end position="166"/>
    </location>
</feature>
<feature type="domain" description="PspC-related transmembrane region" evidence="8">
    <location>
        <begin position="201"/>
        <end position="338"/>
    </location>
</feature>
<evidence type="ECO:0000313" key="10">
    <source>
        <dbReference type="EMBL" id="PWH81256.1"/>
    </source>
</evidence>
<evidence type="ECO:0000256" key="5">
    <source>
        <dbReference type="ARBA" id="ARBA00023136"/>
    </source>
</evidence>
<evidence type="ECO:0000256" key="3">
    <source>
        <dbReference type="ARBA" id="ARBA00022692"/>
    </source>
</evidence>
<dbReference type="EMBL" id="QFRJ01000021">
    <property type="protein sequence ID" value="PWH81256.1"/>
    <property type="molecule type" value="Genomic_DNA"/>
</dbReference>
<comment type="subcellular location">
    <subcellularLocation>
        <location evidence="1">Cell membrane</location>
        <topology evidence="1">Single-pass membrane protein</topology>
    </subcellularLocation>
</comment>
<evidence type="ECO:0000256" key="1">
    <source>
        <dbReference type="ARBA" id="ARBA00004162"/>
    </source>
</evidence>
<dbReference type="OrthoDB" id="5772680at2"/>
<dbReference type="InterPro" id="IPR054319">
    <property type="entry name" value="PspC-rel_ToastRack"/>
</dbReference>
<protein>
    <submittedName>
        <fullName evidence="10">Uncharacterized protein</fullName>
    </submittedName>
</protein>
<feature type="transmembrane region" description="Helical" evidence="6">
    <location>
        <begin position="312"/>
        <end position="333"/>
    </location>
</feature>
<dbReference type="Pfam" id="PF04024">
    <property type="entry name" value="PspC"/>
    <property type="match status" value="1"/>
</dbReference>
<dbReference type="RefSeq" id="WP_109360797.1">
    <property type="nucleotide sequence ID" value="NZ_QFRJ01000021.1"/>
</dbReference>
<dbReference type="AlphaFoldDB" id="A0A2U2X0D9"/>
<sequence>MKKTTTINLAGMVYHIEEDAYQVLRQYILDIKRVFSSQQGVEEMVSDIEVRIAELFQERLNKNKEVVTLADVEEVMVIMGSPNQFDENYDGEDEEFFHHNDYHQEQGSKRLYRDTDEGMLGGVSAGLAHYFNIDPVLIRVLWIVLVLAGGSGVLIYIIAWIAIPEARTTAQKLQMKGQSANLDNFRAFAESVTNEAKTGFKRASNSVKNSFKKKDNPISNIAKAIGRVIGFVLFLVGVLGLISLTLFFLADYSFFFLNNEVIDGDINSIIGLIFTSSVLAAWLIFTVSIIPLIFIVLAGGMLLFNQKPKSRTFVLTLLIIWFIAIIGLSFLGIRTGFDFKETYKSHEKTYVEGVFPEVQVNIFEDDLLITNSMDYDFDQFISITQNEVNLGYARIEVLPTSDSLFYYSIEKRSNGGSLKTAKENSEEIKFDIEQEGNVLNVSGKYGFPIESKMRGQKVFLKIYVPIGKRIILNGNLEDYPIRLQTRTRFNDEFLEQTSVWEATQLGMEYRGL</sequence>
<evidence type="ECO:0000259" key="8">
    <source>
        <dbReference type="Pfam" id="PF22571"/>
    </source>
</evidence>
<feature type="domain" description="PspC-related ToastRack" evidence="9">
    <location>
        <begin position="393"/>
        <end position="504"/>
    </location>
</feature>
<comment type="caution">
    <text evidence="10">The sequence shown here is derived from an EMBL/GenBank/DDBJ whole genome shotgun (WGS) entry which is preliminary data.</text>
</comment>
<feature type="transmembrane region" description="Helical" evidence="6">
    <location>
        <begin position="228"/>
        <end position="249"/>
    </location>
</feature>
<dbReference type="InterPro" id="IPR054321">
    <property type="entry name" value="PspC-rel_TM"/>
</dbReference>
<proteinExistence type="predicted"/>
<feature type="transmembrane region" description="Helical" evidence="6">
    <location>
        <begin position="140"/>
        <end position="163"/>
    </location>
</feature>
<evidence type="ECO:0000256" key="4">
    <source>
        <dbReference type="ARBA" id="ARBA00022989"/>
    </source>
</evidence>
<dbReference type="GO" id="GO:0005886">
    <property type="term" value="C:plasma membrane"/>
    <property type="evidence" value="ECO:0007669"/>
    <property type="project" value="UniProtKB-SubCell"/>
</dbReference>
<evidence type="ECO:0000313" key="11">
    <source>
        <dbReference type="Proteomes" id="UP000245370"/>
    </source>
</evidence>
<evidence type="ECO:0000259" key="9">
    <source>
        <dbReference type="Pfam" id="PF22744"/>
    </source>
</evidence>
<evidence type="ECO:0000259" key="7">
    <source>
        <dbReference type="Pfam" id="PF04024"/>
    </source>
</evidence>
<organism evidence="10 11">
    <name type="scientific">Brumimicrobium oceani</name>
    <dbReference type="NCBI Taxonomy" id="2100725"/>
    <lineage>
        <taxon>Bacteria</taxon>
        <taxon>Pseudomonadati</taxon>
        <taxon>Bacteroidota</taxon>
        <taxon>Flavobacteriia</taxon>
        <taxon>Flavobacteriales</taxon>
        <taxon>Crocinitomicaceae</taxon>
        <taxon>Brumimicrobium</taxon>
    </lineage>
</organism>
<keyword evidence="3 6" id="KW-0812">Transmembrane</keyword>
<name>A0A2U2X0D9_9FLAO</name>
<keyword evidence="5 6" id="KW-0472">Membrane</keyword>
<feature type="transmembrane region" description="Helical" evidence="6">
    <location>
        <begin position="269"/>
        <end position="300"/>
    </location>
</feature>
<dbReference type="Pfam" id="PF22571">
    <property type="entry name" value="LiaI-LiaF-TM_PspC"/>
    <property type="match status" value="1"/>
</dbReference>
<dbReference type="PANTHER" id="PTHR33885:SF3">
    <property type="entry name" value="PHAGE SHOCK PROTEIN C"/>
    <property type="match status" value="1"/>
</dbReference>
<reference evidence="10 11" key="2">
    <citation type="submission" date="2018-05" db="EMBL/GenBank/DDBJ databases">
        <authorList>
            <person name="Lanie J.A."/>
            <person name="Ng W.-L."/>
            <person name="Kazmierczak K.M."/>
            <person name="Andrzejewski T.M."/>
            <person name="Davidsen T.M."/>
            <person name="Wayne K.J."/>
            <person name="Tettelin H."/>
            <person name="Glass J.I."/>
            <person name="Rusch D."/>
            <person name="Podicherti R."/>
            <person name="Tsui H.-C.T."/>
            <person name="Winkler M.E."/>
        </authorList>
    </citation>
    <scope>NUCLEOTIDE SEQUENCE [LARGE SCALE GENOMIC DNA]</scope>
    <source>
        <strain evidence="10 11">C305</strain>
    </source>
</reference>
<evidence type="ECO:0000256" key="6">
    <source>
        <dbReference type="SAM" id="Phobius"/>
    </source>
</evidence>
<dbReference type="InterPro" id="IPR052027">
    <property type="entry name" value="PspC"/>
</dbReference>
<dbReference type="InterPro" id="IPR007168">
    <property type="entry name" value="Phageshock_PspC_N"/>
</dbReference>
<keyword evidence="2" id="KW-1003">Cell membrane</keyword>
<accession>A0A2U2X0D9</accession>
<gene>
    <name evidence="10" type="ORF">DIT68_15795</name>
</gene>